<dbReference type="EMBL" id="KL672246">
    <property type="protein sequence ID" value="KFW85148.1"/>
    <property type="molecule type" value="Genomic_DNA"/>
</dbReference>
<feature type="non-terminal residue" evidence="2">
    <location>
        <position position="55"/>
    </location>
</feature>
<reference evidence="2 3" key="1">
    <citation type="submission" date="2014-06" db="EMBL/GenBank/DDBJ databases">
        <title>Genome evolution of avian class.</title>
        <authorList>
            <person name="Zhang G."/>
            <person name="Li C."/>
        </authorList>
    </citation>
    <scope>NUCLEOTIDE SEQUENCE [LARGE SCALE GENOMIC DNA]</scope>
    <source>
        <strain evidence="2">BGI_N305</strain>
    </source>
</reference>
<name>A0A093QFJ6_9PASS</name>
<keyword evidence="3" id="KW-1185">Reference proteome</keyword>
<dbReference type="Proteomes" id="UP000053258">
    <property type="component" value="Unassembled WGS sequence"/>
</dbReference>
<feature type="non-terminal residue" evidence="2">
    <location>
        <position position="1"/>
    </location>
</feature>
<sequence length="55" mass="6065">PALSVGTQARSFWQQDEPQAPLDRLRDMLDVYLETVKASGKEAISQFEASAVGKQ</sequence>
<proteinExistence type="predicted"/>
<dbReference type="Gene3D" id="1.20.120.20">
    <property type="entry name" value="Apolipoprotein"/>
    <property type="match status" value="1"/>
</dbReference>
<protein>
    <submittedName>
        <fullName evidence="2">Apolipoprotein A-I</fullName>
    </submittedName>
</protein>
<dbReference type="OrthoDB" id="8727817at2759"/>
<dbReference type="EMBL" id="KL672246">
    <property type="protein sequence ID" value="KFW85150.1"/>
    <property type="molecule type" value="Genomic_DNA"/>
</dbReference>
<gene>
    <name evidence="1" type="ORF">N305_04167</name>
    <name evidence="2" type="ORF">N305_04169</name>
</gene>
<organism evidence="2 3">
    <name type="scientific">Manacus vitellinus</name>
    <name type="common">golden-collared manakin</name>
    <dbReference type="NCBI Taxonomy" id="328815"/>
    <lineage>
        <taxon>Eukaryota</taxon>
        <taxon>Metazoa</taxon>
        <taxon>Chordata</taxon>
        <taxon>Craniata</taxon>
        <taxon>Vertebrata</taxon>
        <taxon>Euteleostomi</taxon>
        <taxon>Archelosauria</taxon>
        <taxon>Archosauria</taxon>
        <taxon>Dinosauria</taxon>
        <taxon>Saurischia</taxon>
        <taxon>Theropoda</taxon>
        <taxon>Coelurosauria</taxon>
        <taxon>Aves</taxon>
        <taxon>Neognathae</taxon>
        <taxon>Neoaves</taxon>
        <taxon>Telluraves</taxon>
        <taxon>Australaves</taxon>
        <taxon>Passeriformes</taxon>
        <taxon>Pipridae</taxon>
        <taxon>Manacus</taxon>
    </lineage>
</organism>
<accession>A0A093QFJ6</accession>
<evidence type="ECO:0000313" key="2">
    <source>
        <dbReference type="EMBL" id="KFW85150.1"/>
    </source>
</evidence>
<evidence type="ECO:0000313" key="3">
    <source>
        <dbReference type="Proteomes" id="UP000053258"/>
    </source>
</evidence>
<dbReference type="AlphaFoldDB" id="A0A093QFJ6"/>
<keyword evidence="2" id="KW-0449">Lipoprotein</keyword>
<evidence type="ECO:0000313" key="1">
    <source>
        <dbReference type="EMBL" id="KFW85148.1"/>
    </source>
</evidence>